<protein>
    <recommendedName>
        <fullName evidence="5 8">ATP phosphoribosyltransferase regulatory subunit</fullName>
    </recommendedName>
</protein>
<evidence type="ECO:0000256" key="2">
    <source>
        <dbReference type="ARBA" id="ARBA00004667"/>
    </source>
</evidence>
<dbReference type="GO" id="GO:0016757">
    <property type="term" value="F:glycosyltransferase activity"/>
    <property type="evidence" value="ECO:0007669"/>
    <property type="project" value="UniProtKB-KW"/>
</dbReference>
<keyword evidence="11" id="KW-1185">Reference proteome</keyword>
<comment type="subcellular location">
    <subcellularLocation>
        <location evidence="1 8">Cytoplasm</location>
    </subcellularLocation>
</comment>
<dbReference type="Pfam" id="PF13393">
    <property type="entry name" value="tRNA-synt_His"/>
    <property type="match status" value="1"/>
</dbReference>
<comment type="pathway">
    <text evidence="2 8">Amino-acid biosynthesis; L-histidine biosynthesis; L-histidine from 5-phospho-alpha-D-ribose 1-diphosphate: step 1/9.</text>
</comment>
<comment type="similarity">
    <text evidence="3 8">Belongs to the class-II aminoacyl-tRNA synthetase family. HisZ subfamily.</text>
</comment>
<evidence type="ECO:0000256" key="7">
    <source>
        <dbReference type="ARBA" id="ARBA00025246"/>
    </source>
</evidence>
<dbReference type="SUPFAM" id="SSF55681">
    <property type="entry name" value="Class II aaRS and biotin synthetases"/>
    <property type="match status" value="1"/>
</dbReference>
<comment type="subunit">
    <text evidence="4 8">Heteromultimer composed of HisG and HisZ subunits.</text>
</comment>
<accession>A0ABZ2J2Z4</accession>
<keyword evidence="10" id="KW-0328">Glycosyltransferase</keyword>
<dbReference type="InterPro" id="IPR004517">
    <property type="entry name" value="HisZ"/>
</dbReference>
<name>A0ABZ2J2Z4_9CHLR</name>
<sequence>MTQNRCRGCNDLGPEEMLKFRLAESVFIDTALKWGYEEVRTPILEYLNLFTSAGTLTPGMLRQVYSFLDWDGWSGERVVMRPDGTIPLARYFVDNLADRDVVRLFYVVNVFRFKENPEEKRERWQCGAELIGANSGLADAELVRMSVESLELLGIGTVIKLSHSGFIQAVLAQLEPNPEARHQLFDEILDGNATTLNSLKARCPELTAGLEMMLNVTGSSADYVANVKALFGKTSELDEACRSFQSTLNILDSLDIEYVIDLAAGRGFEYYTGLIMHIFTNDILVGGGGRYDNLVGQMGGDARPAAGFALYMDEIMDFIDYDVYALDEPDRFLLTFEAGNEAQAFAVATDLRDAGYTAEIKLGDPDTMMYDWVLGINDGGTLLMTDTETEEEFEFETVEELIEMLGGEASEE</sequence>
<keyword evidence="8" id="KW-0368">Histidine biosynthesis</keyword>
<keyword evidence="6 8" id="KW-0963">Cytoplasm</keyword>
<feature type="domain" description="Class II Histidinyl-tRNA synthetase (HisRS)-like catalytic core" evidence="9">
    <location>
        <begin position="8"/>
        <end position="315"/>
    </location>
</feature>
<evidence type="ECO:0000256" key="1">
    <source>
        <dbReference type="ARBA" id="ARBA00004496"/>
    </source>
</evidence>
<keyword evidence="10" id="KW-0808">Transferase</keyword>
<comment type="miscellaneous">
    <text evidence="8">This function is generally fulfilled by the C-terminal part of HisG, which is missing in some bacteria such as this one.</text>
</comment>
<dbReference type="InterPro" id="IPR004516">
    <property type="entry name" value="HisRS/HisZ"/>
</dbReference>
<evidence type="ECO:0000256" key="3">
    <source>
        <dbReference type="ARBA" id="ARBA00005539"/>
    </source>
</evidence>
<evidence type="ECO:0000256" key="8">
    <source>
        <dbReference type="HAMAP-Rule" id="MF_00125"/>
    </source>
</evidence>
<evidence type="ECO:0000256" key="5">
    <source>
        <dbReference type="ARBA" id="ARBA00020397"/>
    </source>
</evidence>
<dbReference type="Proteomes" id="UP001375370">
    <property type="component" value="Chromosome"/>
</dbReference>
<dbReference type="HAMAP" id="MF_00125">
    <property type="entry name" value="HisZ"/>
    <property type="match status" value="1"/>
</dbReference>
<dbReference type="EMBL" id="CP146612">
    <property type="protein sequence ID" value="WWX25284.1"/>
    <property type="molecule type" value="Genomic_DNA"/>
</dbReference>
<evidence type="ECO:0000313" key="10">
    <source>
        <dbReference type="EMBL" id="WWX25284.1"/>
    </source>
</evidence>
<dbReference type="InterPro" id="IPR045864">
    <property type="entry name" value="aa-tRNA-synth_II/BPL/LPL"/>
</dbReference>
<dbReference type="PANTHER" id="PTHR43707">
    <property type="entry name" value="HISTIDYL-TRNA SYNTHETASE"/>
    <property type="match status" value="1"/>
</dbReference>
<dbReference type="CDD" id="cd00773">
    <property type="entry name" value="HisRS-like_core"/>
    <property type="match status" value="1"/>
</dbReference>
<dbReference type="InterPro" id="IPR041715">
    <property type="entry name" value="HisRS-like_core"/>
</dbReference>
<dbReference type="Gene3D" id="3.30.930.10">
    <property type="entry name" value="Bira Bifunctional Protein, Domain 2"/>
    <property type="match status" value="1"/>
</dbReference>
<comment type="function">
    <text evidence="7 8">Required for the first step of histidine biosynthesis. May allow the feedback regulation of ATP phosphoribosyltransferase activity by histidine.</text>
</comment>
<evidence type="ECO:0000259" key="9">
    <source>
        <dbReference type="Pfam" id="PF13393"/>
    </source>
</evidence>
<dbReference type="PANTHER" id="PTHR43707:SF1">
    <property type="entry name" value="HISTIDINE--TRNA LIGASE, MITOCHONDRIAL-RELATED"/>
    <property type="match status" value="1"/>
</dbReference>
<dbReference type="RefSeq" id="WP_338737424.1">
    <property type="nucleotide sequence ID" value="NZ_CP146612.1"/>
</dbReference>
<organism evidence="10 11">
    <name type="scientific">Candidatus Dehalogenimonas loeffleri</name>
    <dbReference type="NCBI Taxonomy" id="3127115"/>
    <lineage>
        <taxon>Bacteria</taxon>
        <taxon>Bacillati</taxon>
        <taxon>Chloroflexota</taxon>
        <taxon>Dehalococcoidia</taxon>
        <taxon>Dehalococcoidales</taxon>
        <taxon>Dehalococcoidaceae</taxon>
        <taxon>Dehalogenimonas</taxon>
    </lineage>
</organism>
<keyword evidence="8" id="KW-0028">Amino-acid biosynthesis</keyword>
<gene>
    <name evidence="8" type="primary">hisZ</name>
    <name evidence="10" type="ORF">V8247_08510</name>
</gene>
<dbReference type="PIRSF" id="PIRSF001549">
    <property type="entry name" value="His-tRNA_synth"/>
    <property type="match status" value="1"/>
</dbReference>
<reference evidence="10 11" key="1">
    <citation type="submission" date="2024-03" db="EMBL/GenBank/DDBJ databases">
        <title>A Dehalogenimonas Isolated from Estuarine Sediments Dihaloeliminates Chlorinated Alkanes.</title>
        <authorList>
            <person name="Yang Y."/>
            <person name="Wang H."/>
        </authorList>
    </citation>
    <scope>NUCLEOTIDE SEQUENCE [LARGE SCALE GENOMIC DNA]</scope>
    <source>
        <strain evidence="10 11">W</strain>
    </source>
</reference>
<proteinExistence type="inferred from homology"/>
<evidence type="ECO:0000256" key="4">
    <source>
        <dbReference type="ARBA" id="ARBA00011496"/>
    </source>
</evidence>
<evidence type="ECO:0000256" key="6">
    <source>
        <dbReference type="ARBA" id="ARBA00022490"/>
    </source>
</evidence>
<evidence type="ECO:0000313" key="11">
    <source>
        <dbReference type="Proteomes" id="UP001375370"/>
    </source>
</evidence>